<dbReference type="InterPro" id="IPR038475">
    <property type="entry name" value="RecG_C_sf"/>
</dbReference>
<keyword evidence="2" id="KW-0378">Hydrolase</keyword>
<feature type="domain" description="Schlafen AlbA-2" evidence="1">
    <location>
        <begin position="3"/>
        <end position="108"/>
    </location>
</feature>
<dbReference type="RefSeq" id="WP_110290803.1">
    <property type="nucleotide sequence ID" value="NZ_QICS01000003.1"/>
</dbReference>
<accession>A0A318ETS6</accession>
<dbReference type="EMBL" id="QICS01000003">
    <property type="protein sequence ID" value="PXV91658.1"/>
    <property type="molecule type" value="Genomic_DNA"/>
</dbReference>
<protein>
    <submittedName>
        <fullName evidence="2">ATP-dependent DNA helicase RecG</fullName>
    </submittedName>
</protein>
<dbReference type="InterPro" id="IPR007421">
    <property type="entry name" value="Schlafen_AlbA_2_dom"/>
</dbReference>
<evidence type="ECO:0000259" key="1">
    <source>
        <dbReference type="Pfam" id="PF04326"/>
    </source>
</evidence>
<dbReference type="Proteomes" id="UP000247523">
    <property type="component" value="Unassembled WGS sequence"/>
</dbReference>
<dbReference type="GO" id="GO:0004386">
    <property type="term" value="F:helicase activity"/>
    <property type="evidence" value="ECO:0007669"/>
    <property type="project" value="UniProtKB-KW"/>
</dbReference>
<dbReference type="Pfam" id="PF04326">
    <property type="entry name" value="SLFN_AlbA_2"/>
    <property type="match status" value="1"/>
</dbReference>
<dbReference type="Pfam" id="PF13749">
    <property type="entry name" value="HATPase_c_4"/>
    <property type="match status" value="1"/>
</dbReference>
<keyword evidence="2" id="KW-0067">ATP-binding</keyword>
<dbReference type="Gene3D" id="3.30.565.60">
    <property type="match status" value="1"/>
</dbReference>
<keyword evidence="2" id="KW-0347">Helicase</keyword>
<gene>
    <name evidence="2" type="ORF">C8E03_103216</name>
</gene>
<sequence length="461" mass="53122">MPEHQTIEWKESWQDEYLKWICGYANAYGGILYIGKDDDGNIVGIKNSRQLLEKLPNKITDMMGIIVDVNLKFEGKLEYLEIIVDKYPSLISFRGKYYYRSGSTMREITGKELDKAMLKLQGKTWDGVPLPRIKIEDLKQDAIKLFKKKAVERGRLTEEAVRVSDIILMEDLHLVDEDDHLLRAAMLAFYEDPEKWVTGSYIKIGYFGKSDSDLLYQDEVHGPLIEQVDKTVDLIYTKYLKALIDYKGIQRVEQYMFHRDAFREILLNAIVHKDYSGCNPIQISVYEDKMYIWNDGAMPTNLTSTEKLFQKHSSKPYNPKLADIFFKSGMIEAWGRGFDKIKEACEKYDGPLPEYDISEDGIMVLCKACDKYLKLLHGNSEENNSLTSNERIMSELMSGKMKEPLKKILEYLKDNTEITNSIGQELTGKSTAQVRRYLNALCDVGIIKSNKGTKGNVYLKQ</sequence>
<reference evidence="2 3" key="1">
    <citation type="submission" date="2018-05" db="EMBL/GenBank/DDBJ databases">
        <title>Genomic Encyclopedia of Type Strains, Phase IV (KMG-IV): sequencing the most valuable type-strain genomes for metagenomic binning, comparative biology and taxonomic classification.</title>
        <authorList>
            <person name="Goeker M."/>
        </authorList>
    </citation>
    <scope>NUCLEOTIDE SEQUENCE [LARGE SCALE GENOMIC DNA]</scope>
    <source>
        <strain evidence="2 3">DSM 28816</strain>
    </source>
</reference>
<dbReference type="Gene3D" id="3.30.950.30">
    <property type="entry name" value="Schlafen, AAA domain"/>
    <property type="match status" value="1"/>
</dbReference>
<dbReference type="Gene3D" id="1.10.10.10">
    <property type="entry name" value="Winged helix-like DNA-binding domain superfamily/Winged helix DNA-binding domain"/>
    <property type="match status" value="1"/>
</dbReference>
<evidence type="ECO:0000313" key="2">
    <source>
        <dbReference type="EMBL" id="PXV91658.1"/>
    </source>
</evidence>
<comment type="caution">
    <text evidence="2">The sequence shown here is derived from an EMBL/GenBank/DDBJ whole genome shotgun (WGS) entry which is preliminary data.</text>
</comment>
<dbReference type="InterPro" id="IPR036388">
    <property type="entry name" value="WH-like_DNA-bd_sf"/>
</dbReference>
<keyword evidence="2" id="KW-0547">Nucleotide-binding</keyword>
<name>A0A318ETS6_9FIRM</name>
<proteinExistence type="predicted"/>
<dbReference type="AlphaFoldDB" id="A0A318ETS6"/>
<evidence type="ECO:0000313" key="3">
    <source>
        <dbReference type="Proteomes" id="UP000247523"/>
    </source>
</evidence>
<dbReference type="PANTHER" id="PTHR30595">
    <property type="entry name" value="GLPR-RELATED TRANSCRIPTIONAL REPRESSOR"/>
    <property type="match status" value="1"/>
</dbReference>
<dbReference type="PANTHER" id="PTHR30595:SF6">
    <property type="entry name" value="SCHLAFEN ALBA-2 DOMAIN-CONTAINING PROTEIN"/>
    <property type="match status" value="1"/>
</dbReference>
<organism evidence="2 3">
    <name type="scientific">Lachnotalea glycerini</name>
    <dbReference type="NCBI Taxonomy" id="1763509"/>
    <lineage>
        <taxon>Bacteria</taxon>
        <taxon>Bacillati</taxon>
        <taxon>Bacillota</taxon>
        <taxon>Clostridia</taxon>
        <taxon>Lachnospirales</taxon>
        <taxon>Lachnospiraceae</taxon>
        <taxon>Lachnotalea</taxon>
    </lineage>
</organism>
<dbReference type="InterPro" id="IPR038461">
    <property type="entry name" value="Schlafen_AlbA_2_dom_sf"/>
</dbReference>